<reference evidence="7 8" key="1">
    <citation type="journal article" date="2019" name="Int. J. Syst. Evol. Microbiol.">
        <title>The Global Catalogue of Microorganisms (GCM) 10K type strain sequencing project: providing services to taxonomists for standard genome sequencing and annotation.</title>
        <authorList>
            <consortium name="The Broad Institute Genomics Platform"/>
            <consortium name="The Broad Institute Genome Sequencing Center for Infectious Disease"/>
            <person name="Wu L."/>
            <person name="Ma J."/>
        </authorList>
    </citation>
    <scope>NUCLEOTIDE SEQUENCE [LARGE SCALE GENOMIC DNA]</scope>
    <source>
        <strain evidence="7 8">CGMCC 1.12553</strain>
    </source>
</reference>
<dbReference type="GO" id="GO:0046872">
    <property type="term" value="F:metal ion binding"/>
    <property type="evidence" value="ECO:0007669"/>
    <property type="project" value="UniProtKB-KW"/>
</dbReference>
<dbReference type="InterPro" id="IPR004666">
    <property type="entry name" value="Rp_bS6_RimK/Lys_biosynth_LsyX"/>
</dbReference>
<dbReference type="PROSITE" id="PS50975">
    <property type="entry name" value="ATP_GRASP"/>
    <property type="match status" value="1"/>
</dbReference>
<dbReference type="GO" id="GO:0016874">
    <property type="term" value="F:ligase activity"/>
    <property type="evidence" value="ECO:0007669"/>
    <property type="project" value="UniProtKB-KW"/>
</dbReference>
<keyword evidence="1" id="KW-0479">Metal-binding</keyword>
<dbReference type="Proteomes" id="UP001595921">
    <property type="component" value="Unassembled WGS sequence"/>
</dbReference>
<evidence type="ECO:0000256" key="1">
    <source>
        <dbReference type="ARBA" id="ARBA00022723"/>
    </source>
</evidence>
<dbReference type="Gene3D" id="3.40.50.20">
    <property type="match status" value="1"/>
</dbReference>
<dbReference type="PANTHER" id="PTHR21621">
    <property type="entry name" value="RIBOSOMAL PROTEIN S6 MODIFICATION PROTEIN"/>
    <property type="match status" value="1"/>
</dbReference>
<dbReference type="Gene3D" id="3.30.470.20">
    <property type="entry name" value="ATP-grasp fold, B domain"/>
    <property type="match status" value="1"/>
</dbReference>
<dbReference type="SUPFAM" id="SSF56059">
    <property type="entry name" value="Glutathione synthetase ATP-binding domain-like"/>
    <property type="match status" value="1"/>
</dbReference>
<dbReference type="GO" id="GO:0005524">
    <property type="term" value="F:ATP binding"/>
    <property type="evidence" value="ECO:0007669"/>
    <property type="project" value="UniProtKB-UniRule"/>
</dbReference>
<accession>A0ABD5P9T6</accession>
<dbReference type="InterPro" id="IPR013651">
    <property type="entry name" value="ATP-grasp_RimK-type"/>
</dbReference>
<keyword evidence="8" id="KW-1185">Reference proteome</keyword>
<keyword evidence="2 4" id="KW-0547">Nucleotide-binding</keyword>
<sequence>MNRDPVRVGVLSLHDSKETKAILNAVEALGHEPEWLREANTVVEARDGDATLTPDVDVLVNRLLLSSTDQPAEHLGVAQTLAALRPTLNHPDATSRAAHKVATVATLVGAGVSVPHTVFALGADELNRRRGTFGPEAVFKTAIGTHGGGTWRVAESDPLTATVGRRRAFLQAFVGTDGPPRDLRVYVVGGEVVGAMYRTAPAGDWRTNVARGGSVEDATATLPDAAHDFALRATAALGLDYAGVDLIEGEDGWFVLEVNPTAGFRGLYRATGCSPAPYIAKLAIERVGRDVDADLVRELSATLDDSTPTCVPRPETTRPDPVVVGLTERVVVSGTTGTETVVAEADSGAARTAIDLPLAAAIGAGPIHTAGDSTDPEAVAEERPVVDLVVGIGGAQHTVAATIEDRRDAHPVSLGRDVLRNYHLDVSRRATTSTGAREESSPASASPPDDRPVPTRSSRSRSSQS</sequence>
<dbReference type="SUPFAM" id="SSF50630">
    <property type="entry name" value="Acid proteases"/>
    <property type="match status" value="1"/>
</dbReference>
<keyword evidence="7" id="KW-0436">Ligase</keyword>
<dbReference type="PANTHER" id="PTHR21621:SF0">
    <property type="entry name" value="BETA-CITRYLGLUTAMATE SYNTHASE B-RELATED"/>
    <property type="match status" value="1"/>
</dbReference>
<feature type="compositionally biased region" description="Low complexity" evidence="5">
    <location>
        <begin position="454"/>
        <end position="465"/>
    </location>
</feature>
<dbReference type="Pfam" id="PF08443">
    <property type="entry name" value="RimK"/>
    <property type="match status" value="1"/>
</dbReference>
<evidence type="ECO:0000259" key="6">
    <source>
        <dbReference type="PROSITE" id="PS50975"/>
    </source>
</evidence>
<evidence type="ECO:0000256" key="4">
    <source>
        <dbReference type="PROSITE-ProRule" id="PRU00409"/>
    </source>
</evidence>
<evidence type="ECO:0000256" key="5">
    <source>
        <dbReference type="SAM" id="MobiDB-lite"/>
    </source>
</evidence>
<dbReference type="RefSeq" id="WP_267622039.1">
    <property type="nucleotide sequence ID" value="NZ_JAODIW010000006.1"/>
</dbReference>
<evidence type="ECO:0000313" key="8">
    <source>
        <dbReference type="Proteomes" id="UP001595921"/>
    </source>
</evidence>
<comment type="caution">
    <text evidence="7">The sequence shown here is derived from an EMBL/GenBank/DDBJ whole genome shotgun (WGS) entry which is preliminary data.</text>
</comment>
<gene>
    <name evidence="7" type="ORF">ACFO0N_06790</name>
</gene>
<evidence type="ECO:0000256" key="3">
    <source>
        <dbReference type="ARBA" id="ARBA00022840"/>
    </source>
</evidence>
<dbReference type="InterPro" id="IPR021109">
    <property type="entry name" value="Peptidase_aspartic_dom_sf"/>
</dbReference>
<feature type="region of interest" description="Disordered" evidence="5">
    <location>
        <begin position="425"/>
        <end position="465"/>
    </location>
</feature>
<name>A0ABD5P9T6_9EURY</name>
<protein>
    <submittedName>
        <fullName evidence="7">RimK family alpha-L-glutamate ligase</fullName>
    </submittedName>
</protein>
<dbReference type="AlphaFoldDB" id="A0ABD5P9T6"/>
<keyword evidence="3 4" id="KW-0067">ATP-binding</keyword>
<evidence type="ECO:0000313" key="7">
    <source>
        <dbReference type="EMBL" id="MFC4357654.1"/>
    </source>
</evidence>
<dbReference type="NCBIfam" id="TIGR00768">
    <property type="entry name" value="rimK_fam"/>
    <property type="match status" value="1"/>
</dbReference>
<organism evidence="7 8">
    <name type="scientific">Halobium salinum</name>
    <dbReference type="NCBI Taxonomy" id="1364940"/>
    <lineage>
        <taxon>Archaea</taxon>
        <taxon>Methanobacteriati</taxon>
        <taxon>Methanobacteriota</taxon>
        <taxon>Stenosarchaea group</taxon>
        <taxon>Halobacteria</taxon>
        <taxon>Halobacteriales</taxon>
        <taxon>Haloferacaceae</taxon>
        <taxon>Halobium</taxon>
    </lineage>
</organism>
<proteinExistence type="predicted"/>
<dbReference type="EMBL" id="JBHSDS010000003">
    <property type="protein sequence ID" value="MFC4357654.1"/>
    <property type="molecule type" value="Genomic_DNA"/>
</dbReference>
<feature type="domain" description="ATP-grasp" evidence="6">
    <location>
        <begin position="104"/>
        <end position="284"/>
    </location>
</feature>
<evidence type="ECO:0000256" key="2">
    <source>
        <dbReference type="ARBA" id="ARBA00022741"/>
    </source>
</evidence>
<dbReference type="InterPro" id="IPR011761">
    <property type="entry name" value="ATP-grasp"/>
</dbReference>
<dbReference type="Gene3D" id="2.40.70.10">
    <property type="entry name" value="Acid Proteases"/>
    <property type="match status" value="1"/>
</dbReference>